<dbReference type="PANTHER" id="PTHR30033:SF1">
    <property type="entry name" value="FLAGELLAR HOOK-ASSOCIATED PROTEIN 1"/>
    <property type="match status" value="1"/>
</dbReference>
<evidence type="ECO:0000313" key="12">
    <source>
        <dbReference type="EMBL" id="AVF24374.1"/>
    </source>
</evidence>
<dbReference type="Pfam" id="PF22638">
    <property type="entry name" value="FlgK_D1"/>
    <property type="match status" value="1"/>
</dbReference>
<dbReference type="PANTHER" id="PTHR30033">
    <property type="entry name" value="FLAGELLAR HOOK-ASSOCIATED PROTEIN 1"/>
    <property type="match status" value="1"/>
</dbReference>
<comment type="similarity">
    <text evidence="3 7">Belongs to the flagella basal body rod proteins family.</text>
</comment>
<dbReference type="GO" id="GO:0005198">
    <property type="term" value="F:structural molecule activity"/>
    <property type="evidence" value="ECO:0007669"/>
    <property type="project" value="UniProtKB-UniRule"/>
</dbReference>
<evidence type="ECO:0000256" key="5">
    <source>
        <dbReference type="ARBA" id="ARBA00022525"/>
    </source>
</evidence>
<feature type="domain" description="Flagellar basal body rod protein N-terminal" evidence="9">
    <location>
        <begin position="9"/>
        <end position="37"/>
    </location>
</feature>
<keyword evidence="8" id="KW-0175">Coiled coil</keyword>
<comment type="subcellular location">
    <subcellularLocation>
        <location evidence="1 7">Bacterial flagellum</location>
    </subcellularLocation>
    <subcellularLocation>
        <location evidence="2 7">Secreted</location>
    </subcellularLocation>
</comment>
<dbReference type="Pfam" id="PF00460">
    <property type="entry name" value="Flg_bb_rod"/>
    <property type="match status" value="1"/>
</dbReference>
<dbReference type="Proteomes" id="UP000239833">
    <property type="component" value="Chromosome"/>
</dbReference>
<protein>
    <recommendedName>
        <fullName evidence="4 7">Flagellar hook-associated protein 1</fullName>
        <shortName evidence="7">HAP1</shortName>
    </recommendedName>
</protein>
<evidence type="ECO:0000256" key="6">
    <source>
        <dbReference type="ARBA" id="ARBA00023143"/>
    </source>
</evidence>
<dbReference type="AlphaFoldDB" id="A0A2L1TUQ2"/>
<accession>A0A2L1TUQ2</accession>
<evidence type="ECO:0000259" key="10">
    <source>
        <dbReference type="Pfam" id="PF06429"/>
    </source>
</evidence>
<evidence type="ECO:0000313" key="13">
    <source>
        <dbReference type="Proteomes" id="UP000239833"/>
    </source>
</evidence>
<evidence type="ECO:0000256" key="3">
    <source>
        <dbReference type="ARBA" id="ARBA00009677"/>
    </source>
</evidence>
<dbReference type="GO" id="GO:0005576">
    <property type="term" value="C:extracellular region"/>
    <property type="evidence" value="ECO:0007669"/>
    <property type="project" value="UniProtKB-SubCell"/>
</dbReference>
<feature type="domain" description="Flagellar hook-associated protein FlgK helical" evidence="11">
    <location>
        <begin position="102"/>
        <end position="297"/>
    </location>
</feature>
<dbReference type="InterPro" id="IPR010930">
    <property type="entry name" value="Flg_bb/hook_C_dom"/>
</dbReference>
<evidence type="ECO:0000256" key="2">
    <source>
        <dbReference type="ARBA" id="ARBA00004613"/>
    </source>
</evidence>
<keyword evidence="12" id="KW-0966">Cell projection</keyword>
<dbReference type="RefSeq" id="WP_077996443.1">
    <property type="nucleotide sequence ID" value="NZ_CP019655.1"/>
</dbReference>
<dbReference type="SUPFAM" id="SSF64518">
    <property type="entry name" value="Phase 1 flagellin"/>
    <property type="match status" value="1"/>
</dbReference>
<dbReference type="GeneID" id="64216992"/>
<proteinExistence type="inferred from homology"/>
<feature type="domain" description="Flagellar basal-body/hook protein C-terminal" evidence="10">
    <location>
        <begin position="472"/>
        <end position="512"/>
    </location>
</feature>
<evidence type="ECO:0000256" key="1">
    <source>
        <dbReference type="ARBA" id="ARBA00004365"/>
    </source>
</evidence>
<dbReference type="InterPro" id="IPR002371">
    <property type="entry name" value="FlgK"/>
</dbReference>
<dbReference type="EMBL" id="CP019655">
    <property type="protein sequence ID" value="AVF24374.1"/>
    <property type="molecule type" value="Genomic_DNA"/>
</dbReference>
<keyword evidence="6 7" id="KW-0975">Bacterial flagellum</keyword>
<dbReference type="Pfam" id="PF06429">
    <property type="entry name" value="Flg_bbr_C"/>
    <property type="match status" value="1"/>
</dbReference>
<sequence length="519" mass="56274">MRPTFFGIETAKRSLFANQAVLNTIGHNIANLNTAGYSRQRVNLIASMAIEYPGIGHSAIPGQAGTGVDMGSVMRIRDRFLDRQFRDENKNLGNWEMQANTLSRLEGIMKEPSETGLRKVLENFWKSWSDLTKDPENITGKKLVRENAIALTDAMNQISKQLNDVTNGLNSSIDIKVDEANSALKQIAELNEQIARVEIMGDQANDLRDQRDLLVDELSKKMNITVKEGPDGYSISMGGVNLVSGKTTNPITKDSIEGSLKSGDLTSGEFVGLITSRDKYVNDYKKQLDDIANTIANGDITITIPKGSVLPEGTVLNGVTYTGDNRTLTEDLTVTVKGLNGLHQLGYTNGNPLEAGGPFFTTKDGSDVITADNICLNPDIVNDPNKIATSMRTEGSGANEKPIMGNNSLATLISGLKDTKFTFSGAGSGVTSGTISDFYGSMVGQMGIQSKEAIRQYENEILLVGQADARRMSVSAVSEQEELSEMIKFQHSYGAAARFMTTYDQLLEKLINGTGVVGR</sequence>
<feature type="coiled-coil region" evidence="8">
    <location>
        <begin position="173"/>
        <end position="207"/>
    </location>
</feature>
<dbReference type="GO" id="GO:0044780">
    <property type="term" value="P:bacterial-type flagellum assembly"/>
    <property type="evidence" value="ECO:0007669"/>
    <property type="project" value="InterPro"/>
</dbReference>
<dbReference type="NCBIfam" id="TIGR02492">
    <property type="entry name" value="flgK_ends"/>
    <property type="match status" value="1"/>
</dbReference>
<evidence type="ECO:0000259" key="9">
    <source>
        <dbReference type="Pfam" id="PF00460"/>
    </source>
</evidence>
<dbReference type="InterPro" id="IPR053927">
    <property type="entry name" value="FlgK_helical"/>
</dbReference>
<keyword evidence="5 7" id="KW-0964">Secreted</keyword>
<evidence type="ECO:0000256" key="4">
    <source>
        <dbReference type="ARBA" id="ARBA00016244"/>
    </source>
</evidence>
<evidence type="ECO:0000256" key="8">
    <source>
        <dbReference type="SAM" id="Coils"/>
    </source>
</evidence>
<evidence type="ECO:0000256" key="7">
    <source>
        <dbReference type="RuleBase" id="RU362065"/>
    </source>
</evidence>
<dbReference type="InterPro" id="IPR001444">
    <property type="entry name" value="Flag_bb_rod_N"/>
</dbReference>
<keyword evidence="12" id="KW-0969">Cilium</keyword>
<name>A0A2L1TUQ2_9BACL</name>
<dbReference type="GO" id="GO:0009424">
    <property type="term" value="C:bacterial-type flagellum hook"/>
    <property type="evidence" value="ECO:0007669"/>
    <property type="project" value="UniProtKB-UniRule"/>
</dbReference>
<gene>
    <name evidence="7 12" type="primary">flgK</name>
    <name evidence="12" type="ORF">ERICIII_00108</name>
</gene>
<evidence type="ECO:0000259" key="11">
    <source>
        <dbReference type="Pfam" id="PF22638"/>
    </source>
</evidence>
<organism evidence="12 13">
    <name type="scientific">Paenibacillus larvae subsp. larvae</name>
    <dbReference type="NCBI Taxonomy" id="147375"/>
    <lineage>
        <taxon>Bacteria</taxon>
        <taxon>Bacillati</taxon>
        <taxon>Bacillota</taxon>
        <taxon>Bacilli</taxon>
        <taxon>Bacillales</taxon>
        <taxon>Paenibacillaceae</taxon>
        <taxon>Paenibacillus</taxon>
    </lineage>
</organism>
<dbReference type="PRINTS" id="PR01005">
    <property type="entry name" value="FLGHOOKAP1"/>
</dbReference>
<reference evidence="13" key="1">
    <citation type="submission" date="2017-02" db="EMBL/GenBank/DDBJ databases">
        <title>Delineation of Paenibacillus larvae strains originating from foulbrood outbreaks.</title>
        <authorList>
            <person name="Beims H."/>
            <person name="Bunk B."/>
            <person name="Sproeer C."/>
            <person name="Mohr K.I."/>
            <person name="Pradella S."/>
            <person name="Guenther G."/>
            <person name="Rohde M."/>
            <person name="von der Ohe W."/>
            <person name="Steinert M."/>
        </authorList>
    </citation>
    <scope>NUCLEOTIDE SEQUENCE [LARGE SCALE GENOMIC DNA]</scope>
    <source>
        <strain evidence="13">Eric_III</strain>
    </source>
</reference>
<keyword evidence="12" id="KW-0282">Flagellum</keyword>